<evidence type="ECO:0000313" key="3">
    <source>
        <dbReference type="Proteomes" id="UP000185557"/>
    </source>
</evidence>
<keyword evidence="1" id="KW-1133">Transmembrane helix</keyword>
<dbReference type="AlphaFoldDB" id="A0A1U7JAV3"/>
<keyword evidence="3" id="KW-1185">Reference proteome</keyword>
<accession>A0A1U7JAV3</accession>
<feature type="transmembrane region" description="Helical" evidence="1">
    <location>
        <begin position="31"/>
        <end position="57"/>
    </location>
</feature>
<comment type="caution">
    <text evidence="2">The sequence shown here is derived from an EMBL/GenBank/DDBJ whole genome shotgun (WGS) entry which is preliminary data.</text>
</comment>
<reference evidence="2 3" key="1">
    <citation type="submission" date="2016-11" db="EMBL/GenBank/DDBJ databases">
        <title>Draft Genome Sequences of Nine Cyanobacterial Strains from Diverse Habitats.</title>
        <authorList>
            <person name="Zhu T."/>
            <person name="Hou S."/>
            <person name="Lu X."/>
            <person name="Hess W.R."/>
        </authorList>
    </citation>
    <scope>NUCLEOTIDE SEQUENCE [LARGE SCALE GENOMIC DNA]</scope>
    <source>
        <strain evidence="2 3">NIES-30</strain>
    </source>
</reference>
<dbReference type="InterPro" id="IPR046052">
    <property type="entry name" value="DUF6010"/>
</dbReference>
<dbReference type="EMBL" id="MRCG01000001">
    <property type="protein sequence ID" value="OKH50856.1"/>
    <property type="molecule type" value="Genomic_DNA"/>
</dbReference>
<keyword evidence="1" id="KW-0812">Transmembrane</keyword>
<keyword evidence="1" id="KW-0472">Membrane</keyword>
<proteinExistence type="predicted"/>
<organism evidence="2 3">
    <name type="scientific">Phormidium tenue NIES-30</name>
    <dbReference type="NCBI Taxonomy" id="549789"/>
    <lineage>
        <taxon>Bacteria</taxon>
        <taxon>Bacillati</taxon>
        <taxon>Cyanobacteriota</taxon>
        <taxon>Cyanophyceae</taxon>
        <taxon>Oscillatoriophycideae</taxon>
        <taxon>Oscillatoriales</taxon>
        <taxon>Oscillatoriaceae</taxon>
        <taxon>Phormidium</taxon>
    </lineage>
</organism>
<gene>
    <name evidence="2" type="ORF">NIES30_01880</name>
</gene>
<evidence type="ECO:0000256" key="1">
    <source>
        <dbReference type="SAM" id="Phobius"/>
    </source>
</evidence>
<dbReference type="STRING" id="549789.NIES30_01880"/>
<name>A0A1U7JAV3_9CYAN</name>
<feature type="transmembrane region" description="Helical" evidence="1">
    <location>
        <begin position="107"/>
        <end position="126"/>
    </location>
</feature>
<protein>
    <submittedName>
        <fullName evidence="2">Uncharacterized protein</fullName>
    </submittedName>
</protein>
<feature type="transmembrane region" description="Helical" evidence="1">
    <location>
        <begin position="64"/>
        <end position="87"/>
    </location>
</feature>
<dbReference type="RefSeq" id="WP_073606670.1">
    <property type="nucleotide sequence ID" value="NZ_MRCG01000001.1"/>
</dbReference>
<dbReference type="Pfam" id="PF19473">
    <property type="entry name" value="DUF6010"/>
    <property type="match status" value="1"/>
</dbReference>
<sequence>MIALTYLLLGALGAVVFLGLAAQSPQENRILALGLGIAAVLYIAFAWIGQASAAWVVTEMGGALGYGVAAGLGLYRSRWWLMLGWLAHPLWDVGLHVLGRGSAFAPQGYAISCISFDLVVAIYILITQLTRSRATPDPISALSSLKS</sequence>
<evidence type="ECO:0000313" key="2">
    <source>
        <dbReference type="EMBL" id="OKH50856.1"/>
    </source>
</evidence>
<dbReference type="Proteomes" id="UP000185557">
    <property type="component" value="Unassembled WGS sequence"/>
</dbReference>